<protein>
    <submittedName>
        <fullName evidence="3">Secreted protein</fullName>
    </submittedName>
</protein>
<proteinExistence type="predicted"/>
<accession>A0A1I7XZD5</accession>
<evidence type="ECO:0000313" key="2">
    <source>
        <dbReference type="Proteomes" id="UP000095287"/>
    </source>
</evidence>
<organism evidence="2 3">
    <name type="scientific">Steinernema glaseri</name>
    <dbReference type="NCBI Taxonomy" id="37863"/>
    <lineage>
        <taxon>Eukaryota</taxon>
        <taxon>Metazoa</taxon>
        <taxon>Ecdysozoa</taxon>
        <taxon>Nematoda</taxon>
        <taxon>Chromadorea</taxon>
        <taxon>Rhabditida</taxon>
        <taxon>Tylenchina</taxon>
        <taxon>Panagrolaimomorpha</taxon>
        <taxon>Strongyloidoidea</taxon>
        <taxon>Steinernematidae</taxon>
        <taxon>Steinernema</taxon>
    </lineage>
</organism>
<dbReference type="AlphaFoldDB" id="A0A1I7XZD5"/>
<dbReference type="Proteomes" id="UP000095287">
    <property type="component" value="Unplaced"/>
</dbReference>
<evidence type="ECO:0000313" key="3">
    <source>
        <dbReference type="WBParaSite" id="L893_g10864.t1"/>
    </source>
</evidence>
<keyword evidence="1" id="KW-0732">Signal</keyword>
<name>A0A1I7XZD5_9BILA</name>
<keyword evidence="2" id="KW-1185">Reference proteome</keyword>
<evidence type="ECO:0000256" key="1">
    <source>
        <dbReference type="SAM" id="SignalP"/>
    </source>
</evidence>
<sequence>MNRRVAVVSIAFVLATYASAIGAGAGTEETPKPKPWDPYSFDIPWFVIPLVDNRVAVFFVDKRELFYVFYELDDLSEHVKNGSARIMQFHEQTKHTAKKAKVGVELADLLKCTTVTNKDGKLEACGKQLTLGKKLVSSFAFLNV</sequence>
<reference evidence="3" key="1">
    <citation type="submission" date="2016-11" db="UniProtKB">
        <authorList>
            <consortium name="WormBaseParasite"/>
        </authorList>
    </citation>
    <scope>IDENTIFICATION</scope>
</reference>
<feature type="chain" id="PRO_5009311617" evidence="1">
    <location>
        <begin position="21"/>
        <end position="144"/>
    </location>
</feature>
<feature type="signal peptide" evidence="1">
    <location>
        <begin position="1"/>
        <end position="20"/>
    </location>
</feature>
<dbReference type="WBParaSite" id="L893_g10864.t1">
    <property type="protein sequence ID" value="L893_g10864.t1"/>
    <property type="gene ID" value="L893_g10864"/>
</dbReference>